<reference evidence="1 2" key="1">
    <citation type="journal article" date="2020" name="Biotechnol. Biofuels">
        <title>New insights from the biogas microbiome by comprehensive genome-resolved metagenomics of nearly 1600 species originating from multiple anaerobic digesters.</title>
        <authorList>
            <person name="Campanaro S."/>
            <person name="Treu L."/>
            <person name="Rodriguez-R L.M."/>
            <person name="Kovalovszki A."/>
            <person name="Ziels R.M."/>
            <person name="Maus I."/>
            <person name="Zhu X."/>
            <person name="Kougias P.G."/>
            <person name="Basile A."/>
            <person name="Luo G."/>
            <person name="Schluter A."/>
            <person name="Konstantinidis K.T."/>
            <person name="Angelidaki I."/>
        </authorList>
    </citation>
    <scope>NUCLEOTIDE SEQUENCE [LARGE SCALE GENOMIC DNA]</scope>
    <source>
        <strain evidence="1">AS27yjCOA_65</strain>
    </source>
</reference>
<proteinExistence type="predicted"/>
<feature type="non-terminal residue" evidence="1">
    <location>
        <position position="1"/>
    </location>
</feature>
<accession>A0A7X9FSF7</accession>
<dbReference type="Proteomes" id="UP000524246">
    <property type="component" value="Unassembled WGS sequence"/>
</dbReference>
<sequence length="218" mass="24148">YDFQTIKEILVPKRQIKENGYIVVSTICDHEKILLTVGDLVDATSCQNYRNGFLISTLPGYAIDANIKVALTFAIPAGELSGNPILLSKLKRSSAKLMYKFSPATISLNIFDPDTKEEFTLPLRKALRRNILRLGVDNKQRPVILTERPYLQNHAIEKRIEEESCSLISQFRASVGAMEAKGEVEFPASRNPSGVYSDALGGAKGLYGRKYSGSFGDN</sequence>
<comment type="caution">
    <text evidence="1">The sequence shown here is derived from an EMBL/GenBank/DDBJ whole genome shotgun (WGS) entry which is preliminary data.</text>
</comment>
<gene>
    <name evidence="1" type="ORF">GYA55_07720</name>
</gene>
<protein>
    <submittedName>
        <fullName evidence="1">Uncharacterized protein</fullName>
    </submittedName>
</protein>
<dbReference type="AlphaFoldDB" id="A0A7X9FSF7"/>
<evidence type="ECO:0000313" key="1">
    <source>
        <dbReference type="EMBL" id="NMC63041.1"/>
    </source>
</evidence>
<name>A0A7X9FSF7_9DELT</name>
<organism evidence="1 2">
    <name type="scientific">SAR324 cluster bacterium</name>
    <dbReference type="NCBI Taxonomy" id="2024889"/>
    <lineage>
        <taxon>Bacteria</taxon>
        <taxon>Deltaproteobacteria</taxon>
        <taxon>SAR324 cluster</taxon>
    </lineage>
</organism>
<dbReference type="EMBL" id="JAAZON010000338">
    <property type="protein sequence ID" value="NMC63041.1"/>
    <property type="molecule type" value="Genomic_DNA"/>
</dbReference>
<evidence type="ECO:0000313" key="2">
    <source>
        <dbReference type="Proteomes" id="UP000524246"/>
    </source>
</evidence>